<gene>
    <name evidence="7" type="ORF">AA12717_0834</name>
</gene>
<comment type="caution">
    <text evidence="7">The sequence shown here is derived from an EMBL/GenBank/DDBJ whole genome shotgun (WGS) entry which is preliminary data.</text>
</comment>
<name>A0ABQ0P3V4_9PROT</name>
<feature type="domain" description="Peptidase M16 C-terminal" evidence="6">
    <location>
        <begin position="637"/>
        <end position="813"/>
    </location>
</feature>
<evidence type="ECO:0000256" key="1">
    <source>
        <dbReference type="ARBA" id="ARBA00007261"/>
    </source>
</evidence>
<dbReference type="Proteomes" id="UP001060895">
    <property type="component" value="Unassembled WGS sequence"/>
</dbReference>
<feature type="signal peptide" evidence="4">
    <location>
        <begin position="1"/>
        <end position="22"/>
    </location>
</feature>
<dbReference type="InterPro" id="IPR011249">
    <property type="entry name" value="Metalloenz_LuxS/M16"/>
</dbReference>
<keyword evidence="8" id="KW-1185">Reference proteome</keyword>
<keyword evidence="2" id="KW-0645">Protease</keyword>
<feature type="domain" description="Peptidase M16 C-terminal" evidence="6">
    <location>
        <begin position="193"/>
        <end position="364"/>
    </location>
</feature>
<keyword evidence="2" id="KW-0482">Metalloprotease</keyword>
<organism evidence="7 8">
    <name type="scientific">Gluconacetobacter sacchari DSM 12717</name>
    <dbReference type="NCBI Taxonomy" id="1307940"/>
    <lineage>
        <taxon>Bacteria</taxon>
        <taxon>Pseudomonadati</taxon>
        <taxon>Pseudomonadota</taxon>
        <taxon>Alphaproteobacteria</taxon>
        <taxon>Acetobacterales</taxon>
        <taxon>Acetobacteraceae</taxon>
        <taxon>Gluconacetobacter</taxon>
    </lineage>
</organism>
<dbReference type="InterPro" id="IPR011765">
    <property type="entry name" value="Pept_M16_N"/>
</dbReference>
<dbReference type="EMBL" id="BAQP01000032">
    <property type="protein sequence ID" value="GBQ21285.1"/>
    <property type="molecule type" value="Genomic_DNA"/>
</dbReference>
<dbReference type="Gene3D" id="3.30.830.10">
    <property type="entry name" value="Metalloenzyme, LuxS/M16 peptidase-like"/>
    <property type="match status" value="4"/>
</dbReference>
<keyword evidence="4" id="KW-0732">Signal</keyword>
<dbReference type="PANTHER" id="PTHR11851">
    <property type="entry name" value="METALLOPROTEASE"/>
    <property type="match status" value="1"/>
</dbReference>
<feature type="chain" id="PRO_5046376495" evidence="4">
    <location>
        <begin position="23"/>
        <end position="886"/>
    </location>
</feature>
<protein>
    <submittedName>
        <fullName evidence="7">Peptidase</fullName>
    </submittedName>
</protein>
<dbReference type="Pfam" id="PF00675">
    <property type="entry name" value="Peptidase_M16"/>
    <property type="match status" value="1"/>
</dbReference>
<evidence type="ECO:0000256" key="2">
    <source>
        <dbReference type="ARBA" id="ARBA00023049"/>
    </source>
</evidence>
<evidence type="ECO:0000256" key="4">
    <source>
        <dbReference type="SAM" id="SignalP"/>
    </source>
</evidence>
<evidence type="ECO:0000259" key="5">
    <source>
        <dbReference type="Pfam" id="PF00675"/>
    </source>
</evidence>
<comment type="similarity">
    <text evidence="1">Belongs to the peptidase M16 family.</text>
</comment>
<accession>A0ABQ0P3V4</accession>
<dbReference type="PANTHER" id="PTHR11851:SF49">
    <property type="entry name" value="MITOCHONDRIAL-PROCESSING PEPTIDASE SUBUNIT ALPHA"/>
    <property type="match status" value="1"/>
</dbReference>
<feature type="domain" description="Peptidase M16 N-terminal" evidence="5">
    <location>
        <begin position="37"/>
        <end position="177"/>
    </location>
</feature>
<reference evidence="7" key="1">
    <citation type="submission" date="2013-04" db="EMBL/GenBank/DDBJ databases">
        <title>The genome sequencing project of 58 acetic acid bacteria.</title>
        <authorList>
            <person name="Okamoto-Kainuma A."/>
            <person name="Ishikawa M."/>
            <person name="Umino S."/>
            <person name="Koizumi Y."/>
            <person name="Shiwa Y."/>
            <person name="Yoshikawa H."/>
            <person name="Matsutani M."/>
            <person name="Matsushita K."/>
        </authorList>
    </citation>
    <scope>NUCLEOTIDE SEQUENCE</scope>
    <source>
        <strain evidence="7">DSM 12717</strain>
    </source>
</reference>
<evidence type="ECO:0000259" key="6">
    <source>
        <dbReference type="Pfam" id="PF05193"/>
    </source>
</evidence>
<proteinExistence type="inferred from homology"/>
<dbReference type="InterPro" id="IPR007863">
    <property type="entry name" value="Peptidase_M16_C"/>
</dbReference>
<feature type="region of interest" description="Disordered" evidence="3">
    <location>
        <begin position="239"/>
        <end position="258"/>
    </location>
</feature>
<dbReference type="InterPro" id="IPR050361">
    <property type="entry name" value="MPP/UQCRC_Complex"/>
</dbReference>
<feature type="compositionally biased region" description="Pro residues" evidence="3">
    <location>
        <begin position="241"/>
        <end position="251"/>
    </location>
</feature>
<sequence>MRWIMRIGMGLLACALSGAARADEPAVLRDTLANGLRVVIVRDALAPMVATRLVYLAGSAQSSADFPGTAHAVEHMMFRGTRDLDANQLYRIIQATGGVANAMTGTDYTQYLFNIAPADLGVILHVEADRMRGIALDPNQWARERGAIEQEVSADRSNTGYRAAEQFNAALFAGTPYAWRGVGTRESFDATDIERLRQFHDSWYAPNNAVLLIVGDVAPRATLAMVRADFADIPRRALPRPGAPKVPPPLAPRTLSAPTDAGVGTVTIGWRTPGLRDPDMATRLILADAINNRRGGLGRLSVEGRGLGAYFSYSGRRDWGQAIATIRFPRGADPARYLADLQAVLADFRAHGVPPELVEAAKRARVKHAAFDRNSILGLTQTWLSALVERDVSDPDELVRQCATVTPAAVNALMARELAPDHALIQVDLPAEHIAPPHDSGFGGAESFGDRPVPDAPLPQWAQSVLAPPPTPHFAPPAADWRLPNGLRLIVRPNHRTHTILLRARIHENANMEEPAGQDGVARLTASLMPFGTAARDRVATEAAADALGSSIDVGPTFGLAAQTADFGPTLALLADTELHPAFREADLAIMRDKLSQAQKGFLQTPAHAFGRAVRAAMVPAGDPSLREDTPETIGRLTRDDVLAYFRRAYRPDMTVIELIGDIEPQAARTAILSAFGGWTAKEPKPEVIEPPIADPPVARVQMDGEGRTQDRIILAQAVPLRRGTAETALFELGNGVLSRGFSSRLYQALRVRTGYVYGVSSMASTSETRGTFLIALGADPAKVPRVEAEILSILDDMRAHPVGAEELERVRSGYLRTLPFAGASLDAIALRDIGLATHDLPLDQPDRDIATANAATPERIRDLFARIVHPPGLSTFVYGPAPPQD</sequence>
<evidence type="ECO:0000256" key="3">
    <source>
        <dbReference type="SAM" id="MobiDB-lite"/>
    </source>
</evidence>
<keyword evidence="2" id="KW-0378">Hydrolase</keyword>
<evidence type="ECO:0000313" key="7">
    <source>
        <dbReference type="EMBL" id="GBQ21285.1"/>
    </source>
</evidence>
<evidence type="ECO:0000313" key="8">
    <source>
        <dbReference type="Proteomes" id="UP001060895"/>
    </source>
</evidence>
<dbReference type="SUPFAM" id="SSF63411">
    <property type="entry name" value="LuxS/MPP-like metallohydrolase"/>
    <property type="match status" value="4"/>
</dbReference>
<dbReference type="Pfam" id="PF05193">
    <property type="entry name" value="Peptidase_M16_C"/>
    <property type="match status" value="2"/>
</dbReference>